<sequence>MEILRKQLRPGKVGIYSGTNDSDYNILQRQLLEGFQNSKAKLIKVTKIVKEAENKDELMDNKELPCLGLKRHMCYSNLEESIDTLINTCDTCNRLKVD</sequence>
<dbReference type="AlphaFoldDB" id="A0A7R8URP0"/>
<evidence type="ECO:0000313" key="1">
    <source>
        <dbReference type="EMBL" id="CAD7085390.1"/>
    </source>
</evidence>
<evidence type="ECO:0000313" key="2">
    <source>
        <dbReference type="Proteomes" id="UP000594454"/>
    </source>
</evidence>
<gene>
    <name evidence="1" type="ORF">HERILL_LOCUS8237</name>
</gene>
<protein>
    <submittedName>
        <fullName evidence="1">Uncharacterized protein</fullName>
    </submittedName>
</protein>
<keyword evidence="2" id="KW-1185">Reference proteome</keyword>
<dbReference type="EMBL" id="LR899011">
    <property type="protein sequence ID" value="CAD7085390.1"/>
    <property type="molecule type" value="Genomic_DNA"/>
</dbReference>
<name>A0A7R8URP0_HERIL</name>
<proteinExistence type="predicted"/>
<dbReference type="InParanoid" id="A0A7R8URP0"/>
<dbReference type="Proteomes" id="UP000594454">
    <property type="component" value="Chromosome 3"/>
</dbReference>
<reference evidence="1 2" key="1">
    <citation type="submission" date="2020-11" db="EMBL/GenBank/DDBJ databases">
        <authorList>
            <person name="Wallbank WR R."/>
            <person name="Pardo Diaz C."/>
            <person name="Kozak K."/>
            <person name="Martin S."/>
            <person name="Jiggins C."/>
            <person name="Moest M."/>
            <person name="Warren A I."/>
            <person name="Generalovic N T."/>
            <person name="Byers J.R.P. K."/>
            <person name="Montejo-Kovacevich G."/>
            <person name="Yen C E."/>
        </authorList>
    </citation>
    <scope>NUCLEOTIDE SEQUENCE [LARGE SCALE GENOMIC DNA]</scope>
</reference>
<accession>A0A7R8URP0</accession>
<organism evidence="1 2">
    <name type="scientific">Hermetia illucens</name>
    <name type="common">Black soldier fly</name>
    <dbReference type="NCBI Taxonomy" id="343691"/>
    <lineage>
        <taxon>Eukaryota</taxon>
        <taxon>Metazoa</taxon>
        <taxon>Ecdysozoa</taxon>
        <taxon>Arthropoda</taxon>
        <taxon>Hexapoda</taxon>
        <taxon>Insecta</taxon>
        <taxon>Pterygota</taxon>
        <taxon>Neoptera</taxon>
        <taxon>Endopterygota</taxon>
        <taxon>Diptera</taxon>
        <taxon>Brachycera</taxon>
        <taxon>Stratiomyomorpha</taxon>
        <taxon>Stratiomyidae</taxon>
        <taxon>Hermetiinae</taxon>
        <taxon>Hermetia</taxon>
    </lineage>
</organism>